<evidence type="ECO:0000313" key="1">
    <source>
        <dbReference type="EMBL" id="CAF1031281.1"/>
    </source>
</evidence>
<reference evidence="2" key="1">
    <citation type="submission" date="2021-02" db="EMBL/GenBank/DDBJ databases">
        <authorList>
            <person name="Nowell W R."/>
        </authorList>
    </citation>
    <scope>NUCLEOTIDE SEQUENCE</scope>
</reference>
<comment type="caution">
    <text evidence="2">The sequence shown here is derived from an EMBL/GenBank/DDBJ whole genome shotgun (WGS) entry which is preliminary data.</text>
</comment>
<evidence type="ECO:0000313" key="4">
    <source>
        <dbReference type="EMBL" id="CAF4230091.1"/>
    </source>
</evidence>
<dbReference type="Proteomes" id="UP000663868">
    <property type="component" value="Unassembled WGS sequence"/>
</dbReference>
<accession>A0A814M5P7</accession>
<name>A0A814M5P7_9BILA</name>
<gene>
    <name evidence="2" type="ORF">IZO911_LOCUS21555</name>
    <name evidence="3" type="ORF">KXQ929_LOCUS29171</name>
    <name evidence="4" type="ORF">OKA104_LOCUS42511</name>
    <name evidence="1" type="ORF">VCS650_LOCUS16345</name>
</gene>
<dbReference type="OrthoDB" id="10126004at2759"/>
<dbReference type="EMBL" id="CAJOBB010002983">
    <property type="protein sequence ID" value="CAF4012629.1"/>
    <property type="molecule type" value="Genomic_DNA"/>
</dbReference>
<organism evidence="2 5">
    <name type="scientific">Adineta steineri</name>
    <dbReference type="NCBI Taxonomy" id="433720"/>
    <lineage>
        <taxon>Eukaryota</taxon>
        <taxon>Metazoa</taxon>
        <taxon>Spiralia</taxon>
        <taxon>Gnathifera</taxon>
        <taxon>Rotifera</taxon>
        <taxon>Eurotatoria</taxon>
        <taxon>Bdelloidea</taxon>
        <taxon>Adinetida</taxon>
        <taxon>Adinetidae</taxon>
        <taxon>Adineta</taxon>
    </lineage>
</organism>
<dbReference type="EMBL" id="CAJOAY010010989">
    <property type="protein sequence ID" value="CAF4230091.1"/>
    <property type="molecule type" value="Genomic_DNA"/>
</dbReference>
<protein>
    <submittedName>
        <fullName evidence="2">Uncharacterized protein</fullName>
    </submittedName>
</protein>
<dbReference type="EMBL" id="CAJNON010000146">
    <property type="protein sequence ID" value="CAF1031281.1"/>
    <property type="molecule type" value="Genomic_DNA"/>
</dbReference>
<evidence type="ECO:0000313" key="5">
    <source>
        <dbReference type="Proteomes" id="UP000663860"/>
    </source>
</evidence>
<dbReference type="Proteomes" id="UP000663881">
    <property type="component" value="Unassembled WGS sequence"/>
</dbReference>
<evidence type="ECO:0000313" key="2">
    <source>
        <dbReference type="EMBL" id="CAF1073574.1"/>
    </source>
</evidence>
<dbReference type="Proteomes" id="UP000663860">
    <property type="component" value="Unassembled WGS sequence"/>
</dbReference>
<sequence length="68" mass="7883">MNSYSNKRIPIDLGKLQINTDSSDNRNCSSIKQHEITFDNFSASCFISNDKNELMNKIILLEYLLFVH</sequence>
<dbReference type="AlphaFoldDB" id="A0A814M5P7"/>
<evidence type="ECO:0000313" key="3">
    <source>
        <dbReference type="EMBL" id="CAF4012629.1"/>
    </source>
</evidence>
<dbReference type="EMBL" id="CAJNOE010000233">
    <property type="protein sequence ID" value="CAF1073574.1"/>
    <property type="molecule type" value="Genomic_DNA"/>
</dbReference>
<dbReference type="Proteomes" id="UP000663891">
    <property type="component" value="Unassembled WGS sequence"/>
</dbReference>
<proteinExistence type="predicted"/>